<comment type="function">
    <text evidence="5">Guanylyltransferase that catalyzes the activation of phosphoenolpyruvate (PEP) as enolpyruvoyl-2-diphospho-5'-guanosine, via the condensation of PEP with GTP. It is involved in the biosynthesis of coenzyme F420, a hydride carrier cofactor.</text>
</comment>
<evidence type="ECO:0000256" key="4">
    <source>
        <dbReference type="ARBA" id="ARBA00023134"/>
    </source>
</evidence>
<comment type="catalytic activity">
    <reaction evidence="5">
        <text>phosphoenolpyruvate + GTP + H(+) = enolpyruvoyl-2-diphospho-5'-guanosine + diphosphate</text>
        <dbReference type="Rhea" id="RHEA:30519"/>
        <dbReference type="ChEBI" id="CHEBI:15378"/>
        <dbReference type="ChEBI" id="CHEBI:33019"/>
        <dbReference type="ChEBI" id="CHEBI:37565"/>
        <dbReference type="ChEBI" id="CHEBI:58702"/>
        <dbReference type="ChEBI" id="CHEBI:143701"/>
        <dbReference type="EC" id="2.7.7.105"/>
    </reaction>
</comment>
<keyword evidence="3 5" id="KW-0547">Nucleotide-binding</keyword>
<accession>A0A6J4MLX7</accession>
<dbReference type="AlphaFoldDB" id="A0A6J4MLX7"/>
<keyword evidence="1 5" id="KW-0808">Transferase</keyword>
<comment type="similarity">
    <text evidence="5">Belongs to the CofC family.</text>
</comment>
<evidence type="ECO:0000256" key="1">
    <source>
        <dbReference type="ARBA" id="ARBA00022679"/>
    </source>
</evidence>
<evidence type="ECO:0000256" key="3">
    <source>
        <dbReference type="ARBA" id="ARBA00022741"/>
    </source>
</evidence>
<proteinExistence type="inferred from homology"/>
<dbReference type="NCBIfam" id="TIGR03552">
    <property type="entry name" value="F420_cofC"/>
    <property type="match status" value="1"/>
</dbReference>
<dbReference type="SUPFAM" id="SSF53448">
    <property type="entry name" value="Nucleotide-diphospho-sugar transferases"/>
    <property type="match status" value="1"/>
</dbReference>
<dbReference type="EC" id="2.7.7.105" evidence="5"/>
<evidence type="ECO:0000256" key="5">
    <source>
        <dbReference type="HAMAP-Rule" id="MF_02114"/>
    </source>
</evidence>
<dbReference type="PANTHER" id="PTHR40392:SF1">
    <property type="entry name" value="2-PHOSPHO-L-LACTATE GUANYLYLTRANSFERASE"/>
    <property type="match status" value="1"/>
</dbReference>
<protein>
    <recommendedName>
        <fullName evidence="5">Phosphoenolpyruvate guanylyltransferase</fullName>
        <shortName evidence="5">PEP guanylyltransferase</shortName>
        <ecNumber evidence="5">2.7.7.105</ecNumber>
    </recommendedName>
</protein>
<dbReference type="UniPathway" id="UPA00071"/>
<evidence type="ECO:0000313" key="6">
    <source>
        <dbReference type="EMBL" id="CAA9363084.1"/>
    </source>
</evidence>
<dbReference type="EMBL" id="CADCUE010000301">
    <property type="protein sequence ID" value="CAA9363084.1"/>
    <property type="molecule type" value="Genomic_DNA"/>
</dbReference>
<organism evidence="6">
    <name type="scientific">uncultured Frankineae bacterium</name>
    <dbReference type="NCBI Taxonomy" id="437475"/>
    <lineage>
        <taxon>Bacteria</taxon>
        <taxon>Bacillati</taxon>
        <taxon>Actinomycetota</taxon>
        <taxon>Actinomycetes</taxon>
        <taxon>Frankiales</taxon>
        <taxon>environmental samples</taxon>
    </lineage>
</organism>
<comment type="pathway">
    <text evidence="5">Cofactor biosynthesis; coenzyme F420 biosynthesis.</text>
</comment>
<dbReference type="GO" id="GO:0043814">
    <property type="term" value="F:phospholactate guanylyltransferase activity"/>
    <property type="evidence" value="ECO:0007669"/>
    <property type="project" value="InterPro"/>
</dbReference>
<feature type="binding site" evidence="5">
    <location>
        <position position="163"/>
    </location>
    <ligand>
        <name>phosphoenolpyruvate</name>
        <dbReference type="ChEBI" id="CHEBI:58702"/>
    </ligand>
</feature>
<dbReference type="InterPro" id="IPR029044">
    <property type="entry name" value="Nucleotide-diphossugar_trans"/>
</dbReference>
<name>A0A6J4MLX7_9ACTN</name>
<dbReference type="GO" id="GO:0005525">
    <property type="term" value="F:GTP binding"/>
    <property type="evidence" value="ECO:0007669"/>
    <property type="project" value="UniProtKB-KW"/>
</dbReference>
<dbReference type="GO" id="GO:0052645">
    <property type="term" value="P:F420-0 metabolic process"/>
    <property type="evidence" value="ECO:0007669"/>
    <property type="project" value="UniProtKB-UniRule"/>
</dbReference>
<evidence type="ECO:0000256" key="2">
    <source>
        <dbReference type="ARBA" id="ARBA00022695"/>
    </source>
</evidence>
<keyword evidence="4 5" id="KW-0342">GTP-binding</keyword>
<dbReference type="PANTHER" id="PTHR40392">
    <property type="entry name" value="2-PHOSPHO-L-LACTATE GUANYLYLTRANSFERASE"/>
    <property type="match status" value="1"/>
</dbReference>
<sequence>MIRSASPGGPAARLRDSHVVPANDVPAWGVVVPVKRLALAKTRLGAYGSAARSELALAFAADVVAAALACPAVVRVLVVTDDERAAALLLGLGAVVDPDQPDAGLNPALEHGAALLRRRLGDCGVATASSDLPCLRPDDLAAALAAVPPAGRAFVADADGRGTTLLAAAPGAQLRPAYGEGSRLRHLRSGAVELAGSPALRRDVDTPEDLREASALGLGPRTAAVVARLR</sequence>
<dbReference type="InterPro" id="IPR002835">
    <property type="entry name" value="CofC"/>
</dbReference>
<dbReference type="Gene3D" id="3.90.550.10">
    <property type="entry name" value="Spore Coat Polysaccharide Biosynthesis Protein SpsA, Chain A"/>
    <property type="match status" value="1"/>
</dbReference>
<feature type="binding site" evidence="5">
    <location>
        <position position="179"/>
    </location>
    <ligand>
        <name>phosphoenolpyruvate</name>
        <dbReference type="ChEBI" id="CHEBI:58702"/>
    </ligand>
</feature>
<gene>
    <name evidence="5" type="primary">fbiD</name>
    <name evidence="6" type="ORF">AVDCRST_MAG16-3245</name>
</gene>
<dbReference type="HAMAP" id="MF_02114">
    <property type="entry name" value="CofC"/>
    <property type="match status" value="1"/>
</dbReference>
<dbReference type="Pfam" id="PF01983">
    <property type="entry name" value="CofC"/>
    <property type="match status" value="1"/>
</dbReference>
<reference evidence="6" key="1">
    <citation type="submission" date="2020-02" db="EMBL/GenBank/DDBJ databases">
        <authorList>
            <person name="Meier V. D."/>
        </authorList>
    </citation>
    <scope>NUCLEOTIDE SEQUENCE</scope>
    <source>
        <strain evidence="6">AVDCRST_MAG16</strain>
    </source>
</reference>
<keyword evidence="2 5" id="KW-0548">Nucleotidyltransferase</keyword>
<feature type="binding site" evidence="5">
    <location>
        <position position="182"/>
    </location>
    <ligand>
        <name>phosphoenolpyruvate</name>
        <dbReference type="ChEBI" id="CHEBI:58702"/>
    </ligand>
</feature>